<accession>A0A6P6B610</accession>
<reference evidence="3" key="1">
    <citation type="submission" date="2025-08" db="UniProtKB">
        <authorList>
            <consortium name="RefSeq"/>
        </authorList>
    </citation>
    <scope>IDENTIFICATION</scope>
    <source>
        <tissue evidence="3">Fruit stalk</tissue>
    </source>
</reference>
<sequence length="220" mass="23864">MDDFGVLTERYCLKPQGKSAPMSQAKRSNSTATATTNGNFGFESGLIRNSTSFSSNYSWNSSASNGSFLDDHDFFPKQNSQNSFGFPDDYDYEFGAFENPTTKNTSNNSSNGSSFDLASMLLNSDPKSSSTNSYVFCLVHKAKGSVGDLLGDFSSVAAKLKSSRRNGSWESGKNEADVDDLIPGFGGSSAPVNSWDETYVIDMKGKGLESHDDRKALQFQ</sequence>
<dbReference type="RefSeq" id="XP_022772465.1">
    <property type="nucleotide sequence ID" value="XM_022916730.1"/>
</dbReference>
<dbReference type="KEGG" id="dzi:111315140"/>
<gene>
    <name evidence="3" type="primary">LOC111315140</name>
</gene>
<keyword evidence="2" id="KW-1185">Reference proteome</keyword>
<name>A0A6P6B610_DURZI</name>
<dbReference type="AlphaFoldDB" id="A0A6P6B610"/>
<dbReference type="Proteomes" id="UP000515121">
    <property type="component" value="Unplaced"/>
</dbReference>
<feature type="compositionally biased region" description="Low complexity" evidence="1">
    <location>
        <begin position="28"/>
        <end position="39"/>
    </location>
</feature>
<protein>
    <submittedName>
        <fullName evidence="3">Auxilin-related protein 2-like</fullName>
    </submittedName>
</protein>
<feature type="region of interest" description="Disordered" evidence="1">
    <location>
        <begin position="16"/>
        <end position="39"/>
    </location>
</feature>
<proteinExistence type="predicted"/>
<evidence type="ECO:0000256" key="1">
    <source>
        <dbReference type="SAM" id="MobiDB-lite"/>
    </source>
</evidence>
<organism evidence="2 3">
    <name type="scientific">Durio zibethinus</name>
    <name type="common">Durian</name>
    <dbReference type="NCBI Taxonomy" id="66656"/>
    <lineage>
        <taxon>Eukaryota</taxon>
        <taxon>Viridiplantae</taxon>
        <taxon>Streptophyta</taxon>
        <taxon>Embryophyta</taxon>
        <taxon>Tracheophyta</taxon>
        <taxon>Spermatophyta</taxon>
        <taxon>Magnoliopsida</taxon>
        <taxon>eudicotyledons</taxon>
        <taxon>Gunneridae</taxon>
        <taxon>Pentapetalae</taxon>
        <taxon>rosids</taxon>
        <taxon>malvids</taxon>
        <taxon>Malvales</taxon>
        <taxon>Malvaceae</taxon>
        <taxon>Helicteroideae</taxon>
        <taxon>Durio</taxon>
    </lineage>
</organism>
<dbReference type="GeneID" id="111315140"/>
<evidence type="ECO:0000313" key="2">
    <source>
        <dbReference type="Proteomes" id="UP000515121"/>
    </source>
</evidence>
<evidence type="ECO:0000313" key="3">
    <source>
        <dbReference type="RefSeq" id="XP_022772465.1"/>
    </source>
</evidence>